<dbReference type="InterPro" id="IPR029441">
    <property type="entry name" value="Cass2"/>
</dbReference>
<dbReference type="GO" id="GO:0003700">
    <property type="term" value="F:DNA-binding transcription factor activity"/>
    <property type="evidence" value="ECO:0007669"/>
    <property type="project" value="InterPro"/>
</dbReference>
<dbReference type="Proteomes" id="UP000000370">
    <property type="component" value="Chromosome"/>
</dbReference>
<dbReference type="InterPro" id="IPR009057">
    <property type="entry name" value="Homeodomain-like_sf"/>
</dbReference>
<dbReference type="EMBL" id="CP000885">
    <property type="protein sequence ID" value="ABX41846.1"/>
    <property type="molecule type" value="Genomic_DNA"/>
</dbReference>
<reference evidence="6" key="1">
    <citation type="submission" date="2007-11" db="EMBL/GenBank/DDBJ databases">
        <title>Complete genome sequence of Clostridium phytofermentans ISDg.</title>
        <authorList>
            <person name="Leschine S.B."/>
            <person name="Warnick T.A."/>
            <person name="Blanchard J.L."/>
            <person name="Schnell D.J."/>
            <person name="Petit E.L."/>
            <person name="LaTouf W.G."/>
            <person name="Copeland A."/>
            <person name="Lucas S."/>
            <person name="Lapidus A."/>
            <person name="Barry K."/>
            <person name="Glavina del Rio T."/>
            <person name="Dalin E."/>
            <person name="Tice H."/>
            <person name="Pitluck S."/>
            <person name="Kiss H."/>
            <person name="Brettin T."/>
            <person name="Bruce D."/>
            <person name="Detter J.C."/>
            <person name="Han C."/>
            <person name="Kuske C."/>
            <person name="Schmutz J."/>
            <person name="Larimer F."/>
            <person name="Land M."/>
            <person name="Hauser L."/>
            <person name="Kyrpides N."/>
            <person name="Kim E.A."/>
            <person name="Richardson P."/>
        </authorList>
    </citation>
    <scope>NUCLEOTIDE SEQUENCE [LARGE SCALE GENOMIC DNA]</scope>
    <source>
        <strain evidence="6">ATCC 700394 / DSM 18823 / ISDg</strain>
    </source>
</reference>
<dbReference type="KEGG" id="cpy:Cphy_1472"/>
<evidence type="ECO:0000313" key="6">
    <source>
        <dbReference type="Proteomes" id="UP000000370"/>
    </source>
</evidence>
<dbReference type="PANTHER" id="PTHR47504">
    <property type="entry name" value="RIGHT ORIGIN-BINDING PROTEIN"/>
    <property type="match status" value="1"/>
</dbReference>
<dbReference type="HOGENOM" id="CLU_000445_81_1_9"/>
<dbReference type="InterPro" id="IPR018062">
    <property type="entry name" value="HTH_AraC-typ_CS"/>
</dbReference>
<dbReference type="Pfam" id="PF12833">
    <property type="entry name" value="HTH_18"/>
    <property type="match status" value="1"/>
</dbReference>
<organism evidence="5 6">
    <name type="scientific">Lachnoclostridium phytofermentans (strain ATCC 700394 / DSM 18823 / ISDg)</name>
    <name type="common">Clostridium phytofermentans</name>
    <dbReference type="NCBI Taxonomy" id="357809"/>
    <lineage>
        <taxon>Bacteria</taxon>
        <taxon>Bacillati</taxon>
        <taxon>Bacillota</taxon>
        <taxon>Clostridia</taxon>
        <taxon>Lachnospirales</taxon>
        <taxon>Lachnospiraceae</taxon>
    </lineage>
</organism>
<accession>A9KPU7</accession>
<dbReference type="InterPro" id="IPR050959">
    <property type="entry name" value="MarA-like"/>
</dbReference>
<dbReference type="AlphaFoldDB" id="A9KPU7"/>
<keyword evidence="1" id="KW-0805">Transcription regulation</keyword>
<dbReference type="PANTHER" id="PTHR47504:SF5">
    <property type="entry name" value="RIGHT ORIGIN-BINDING PROTEIN"/>
    <property type="match status" value="1"/>
</dbReference>
<dbReference type="RefSeq" id="WP_012199500.1">
    <property type="nucleotide sequence ID" value="NC_010001.1"/>
</dbReference>
<gene>
    <name evidence="5" type="ordered locus">Cphy_1472</name>
</gene>
<evidence type="ECO:0000256" key="2">
    <source>
        <dbReference type="ARBA" id="ARBA00023125"/>
    </source>
</evidence>
<dbReference type="Pfam" id="PF14526">
    <property type="entry name" value="Cass2"/>
    <property type="match status" value="1"/>
</dbReference>
<evidence type="ECO:0000256" key="1">
    <source>
        <dbReference type="ARBA" id="ARBA00023015"/>
    </source>
</evidence>
<dbReference type="InterPro" id="IPR011256">
    <property type="entry name" value="Reg_factor_effector_dom_sf"/>
</dbReference>
<dbReference type="SMART" id="SM00342">
    <property type="entry name" value="HTH_ARAC"/>
    <property type="match status" value="1"/>
</dbReference>
<dbReference type="Gene3D" id="1.10.10.60">
    <property type="entry name" value="Homeodomain-like"/>
    <property type="match status" value="2"/>
</dbReference>
<evidence type="ECO:0000259" key="4">
    <source>
        <dbReference type="PROSITE" id="PS01124"/>
    </source>
</evidence>
<dbReference type="Gene3D" id="3.20.80.10">
    <property type="entry name" value="Regulatory factor, effector binding domain"/>
    <property type="match status" value="1"/>
</dbReference>
<sequence length="294" mass="34538">MNIANRKLIEDAVILIEDNLKTNLSLDEIAKQIGISKFHFHRIFKAITGSPLITYVRGRKLTSSLNELLDDKLKIIDIAYDYNFEYEQSYERAFKQLFGLTPSAFRQKNCELPIVPRIDTSLLNDISKGIVITPWYCTMPKFHLAGIKTLINHIENYNTATANSSAMDFYYNKRYLLQNAINEHLYYGLVTYHDFYTADYYMPSVEVSESFDFNSIFTCQTIERSDYAVFRYVGLHSPEDLTMKLLSEIYEVIETVWLPTTSFKPTRQFHFERMNQKICKEDYCEADIYFPIKY</sequence>
<feature type="domain" description="HTH araC/xylS-type" evidence="4">
    <location>
        <begin position="10"/>
        <end position="108"/>
    </location>
</feature>
<evidence type="ECO:0000256" key="3">
    <source>
        <dbReference type="ARBA" id="ARBA00023163"/>
    </source>
</evidence>
<keyword evidence="2" id="KW-0238">DNA-binding</keyword>
<evidence type="ECO:0000313" key="5">
    <source>
        <dbReference type="EMBL" id="ABX41846.1"/>
    </source>
</evidence>
<dbReference type="OrthoDB" id="253601at2"/>
<dbReference type="PROSITE" id="PS01124">
    <property type="entry name" value="HTH_ARAC_FAMILY_2"/>
    <property type="match status" value="1"/>
</dbReference>
<proteinExistence type="predicted"/>
<keyword evidence="6" id="KW-1185">Reference proteome</keyword>
<dbReference type="SUPFAM" id="SSF46689">
    <property type="entry name" value="Homeodomain-like"/>
    <property type="match status" value="2"/>
</dbReference>
<name>A9KPU7_LACP7</name>
<dbReference type="PROSITE" id="PS00041">
    <property type="entry name" value="HTH_ARAC_FAMILY_1"/>
    <property type="match status" value="1"/>
</dbReference>
<keyword evidence="3" id="KW-0804">Transcription</keyword>
<dbReference type="STRING" id="357809.Cphy_1472"/>
<protein>
    <submittedName>
        <fullName evidence="5">Transcriptional regulator, AraC family</fullName>
    </submittedName>
</protein>
<dbReference type="InterPro" id="IPR018060">
    <property type="entry name" value="HTH_AraC"/>
</dbReference>
<dbReference type="SUPFAM" id="SSF55136">
    <property type="entry name" value="Probable bacterial effector-binding domain"/>
    <property type="match status" value="1"/>
</dbReference>
<dbReference type="eggNOG" id="COG2207">
    <property type="taxonomic scope" value="Bacteria"/>
</dbReference>
<dbReference type="GO" id="GO:0043565">
    <property type="term" value="F:sequence-specific DNA binding"/>
    <property type="evidence" value="ECO:0007669"/>
    <property type="project" value="InterPro"/>
</dbReference>